<dbReference type="EMBL" id="JABCIY010000062">
    <property type="protein sequence ID" value="KAF7194336.1"/>
    <property type="molecule type" value="Genomic_DNA"/>
</dbReference>
<proteinExistence type="predicted"/>
<reference evidence="1" key="1">
    <citation type="submission" date="2020-04" db="EMBL/GenBank/DDBJ databases">
        <title>Draft genome resource of the tomato pathogen Pseudocercospora fuligena.</title>
        <authorList>
            <person name="Zaccaron A."/>
        </authorList>
    </citation>
    <scope>NUCLEOTIDE SEQUENCE</scope>
    <source>
        <strain evidence="1">PF001</strain>
    </source>
</reference>
<keyword evidence="2" id="KW-1185">Reference proteome</keyword>
<dbReference type="AlphaFoldDB" id="A0A8H6RNM7"/>
<dbReference type="Proteomes" id="UP000660729">
    <property type="component" value="Unassembled WGS sequence"/>
</dbReference>
<dbReference type="InterPro" id="IPR038883">
    <property type="entry name" value="AN11006-like"/>
</dbReference>
<dbReference type="OrthoDB" id="62952at2759"/>
<comment type="caution">
    <text evidence="1">The sequence shown here is derived from an EMBL/GenBank/DDBJ whole genome shotgun (WGS) entry which is preliminary data.</text>
</comment>
<name>A0A8H6RNM7_9PEZI</name>
<accession>A0A8H6RNM7</accession>
<protein>
    <submittedName>
        <fullName evidence="1">Uncharacterized protein</fullName>
    </submittedName>
</protein>
<sequence>MASEAMSPEAVVKQFYAREGAHNDKFRLNALVIPDGTFKGHTVLMVVANRPDVVTPKHPFRLMDVPPELRLRIYGYVLTLGEEGKEGRVTLDTYNWSPLGEKDTRQKCVTKGFKRSHNSPWHKDLMWAKQEAKWVGGEPSPFSLLLVNKQIDIEATPIAYSSNCFKIKSISVALSFAKTVGVNVKHLTTVHLRLGSLPLFEKTLKALSDANGLRTLYLSDIFILGELSRRAKHKDNAASWAEVLNSGTSIRSLLLAAQATYRAKALKWLALDIVQVGYERFCRPHVPTEVEEERQNREKLPDFIKAFRKLANEYLLEE</sequence>
<organism evidence="1 2">
    <name type="scientific">Pseudocercospora fuligena</name>
    <dbReference type="NCBI Taxonomy" id="685502"/>
    <lineage>
        <taxon>Eukaryota</taxon>
        <taxon>Fungi</taxon>
        <taxon>Dikarya</taxon>
        <taxon>Ascomycota</taxon>
        <taxon>Pezizomycotina</taxon>
        <taxon>Dothideomycetes</taxon>
        <taxon>Dothideomycetidae</taxon>
        <taxon>Mycosphaerellales</taxon>
        <taxon>Mycosphaerellaceae</taxon>
        <taxon>Pseudocercospora</taxon>
    </lineage>
</organism>
<dbReference type="PANTHER" id="PTHR42085:SF2">
    <property type="entry name" value="F-BOX DOMAIN-CONTAINING PROTEIN"/>
    <property type="match status" value="1"/>
</dbReference>
<gene>
    <name evidence="1" type="ORF">HII31_04369</name>
</gene>
<dbReference type="PANTHER" id="PTHR42085">
    <property type="entry name" value="F-BOX DOMAIN-CONTAINING PROTEIN"/>
    <property type="match status" value="1"/>
</dbReference>
<evidence type="ECO:0000313" key="1">
    <source>
        <dbReference type="EMBL" id="KAF7194336.1"/>
    </source>
</evidence>
<evidence type="ECO:0000313" key="2">
    <source>
        <dbReference type="Proteomes" id="UP000660729"/>
    </source>
</evidence>